<organism evidence="1 2">
    <name type="scientific">Saccharothrix lopnurensis</name>
    <dbReference type="NCBI Taxonomy" id="1670621"/>
    <lineage>
        <taxon>Bacteria</taxon>
        <taxon>Bacillati</taxon>
        <taxon>Actinomycetota</taxon>
        <taxon>Actinomycetes</taxon>
        <taxon>Pseudonocardiales</taxon>
        <taxon>Pseudonocardiaceae</taxon>
        <taxon>Saccharothrix</taxon>
    </lineage>
</organism>
<gene>
    <name evidence="1" type="ORF">ACFP3R_15625</name>
</gene>
<dbReference type="EMBL" id="JBHSQO010000013">
    <property type="protein sequence ID" value="MFC6090710.1"/>
    <property type="molecule type" value="Genomic_DNA"/>
</dbReference>
<evidence type="ECO:0000313" key="2">
    <source>
        <dbReference type="Proteomes" id="UP001596220"/>
    </source>
</evidence>
<dbReference type="Proteomes" id="UP001596220">
    <property type="component" value="Unassembled WGS sequence"/>
</dbReference>
<protein>
    <submittedName>
        <fullName evidence="1">Uncharacterized protein</fullName>
    </submittedName>
</protein>
<comment type="caution">
    <text evidence="1">The sequence shown here is derived from an EMBL/GenBank/DDBJ whole genome shotgun (WGS) entry which is preliminary data.</text>
</comment>
<accession>A0ABW1P6J3</accession>
<proteinExistence type="predicted"/>
<sequence length="46" mass="4638">MNGTRAPRPGEKCTCGSDPSIVYVTDAKDVPYCGVPGGTGPARGAQ</sequence>
<evidence type="ECO:0000313" key="1">
    <source>
        <dbReference type="EMBL" id="MFC6090710.1"/>
    </source>
</evidence>
<name>A0ABW1P6J3_9PSEU</name>
<keyword evidence="2" id="KW-1185">Reference proteome</keyword>
<reference evidence="2" key="1">
    <citation type="journal article" date="2019" name="Int. J. Syst. Evol. Microbiol.">
        <title>The Global Catalogue of Microorganisms (GCM) 10K type strain sequencing project: providing services to taxonomists for standard genome sequencing and annotation.</title>
        <authorList>
            <consortium name="The Broad Institute Genomics Platform"/>
            <consortium name="The Broad Institute Genome Sequencing Center for Infectious Disease"/>
            <person name="Wu L."/>
            <person name="Ma J."/>
        </authorList>
    </citation>
    <scope>NUCLEOTIDE SEQUENCE [LARGE SCALE GENOMIC DNA]</scope>
    <source>
        <strain evidence="2">CGMCC 4.7246</strain>
    </source>
</reference>
<dbReference type="RefSeq" id="WP_380636869.1">
    <property type="nucleotide sequence ID" value="NZ_JBHSQO010000013.1"/>
</dbReference>